<organism evidence="6 7">
    <name type="scientific">Anaeramoeba flamelloides</name>
    <dbReference type="NCBI Taxonomy" id="1746091"/>
    <lineage>
        <taxon>Eukaryota</taxon>
        <taxon>Metamonada</taxon>
        <taxon>Anaeramoebidae</taxon>
        <taxon>Anaeramoeba</taxon>
    </lineage>
</organism>
<feature type="domain" description="DUF7948" evidence="5">
    <location>
        <begin position="94"/>
        <end position="259"/>
    </location>
</feature>
<accession>A0ABQ8YUI2</accession>
<keyword evidence="2" id="KW-0812">Transmembrane</keyword>
<gene>
    <name evidence="6" type="ORF">M0813_17800</name>
</gene>
<dbReference type="InterPro" id="IPR009030">
    <property type="entry name" value="Growth_fac_rcpt_cys_sf"/>
</dbReference>
<feature type="transmembrane region" description="Helical" evidence="2">
    <location>
        <begin position="909"/>
        <end position="931"/>
    </location>
</feature>
<dbReference type="EMBL" id="JAOAOG010000116">
    <property type="protein sequence ID" value="KAJ6248142.1"/>
    <property type="molecule type" value="Genomic_DNA"/>
</dbReference>
<feature type="chain" id="PRO_5046892388" evidence="3">
    <location>
        <begin position="26"/>
        <end position="996"/>
    </location>
</feature>
<evidence type="ECO:0000313" key="6">
    <source>
        <dbReference type="EMBL" id="KAJ6248142.1"/>
    </source>
</evidence>
<protein>
    <submittedName>
        <fullName evidence="6">Cell surface glycoprotein (S-layer protein)-like protein</fullName>
    </submittedName>
</protein>
<evidence type="ECO:0000256" key="3">
    <source>
        <dbReference type="SAM" id="SignalP"/>
    </source>
</evidence>
<evidence type="ECO:0000256" key="1">
    <source>
        <dbReference type="SAM" id="MobiDB-lite"/>
    </source>
</evidence>
<keyword evidence="2" id="KW-0472">Membrane</keyword>
<evidence type="ECO:0000259" key="5">
    <source>
        <dbReference type="Pfam" id="PF25778"/>
    </source>
</evidence>
<evidence type="ECO:0000256" key="2">
    <source>
        <dbReference type="SAM" id="Phobius"/>
    </source>
</evidence>
<dbReference type="Gene3D" id="2.10.50.10">
    <property type="entry name" value="Tumor Necrosis Factor Receptor, subunit A, domain 2"/>
    <property type="match status" value="2"/>
</dbReference>
<dbReference type="SUPFAM" id="SSF57184">
    <property type="entry name" value="Growth factor receptor domain"/>
    <property type="match status" value="1"/>
</dbReference>
<dbReference type="InterPro" id="IPR057708">
    <property type="entry name" value="DUF7948"/>
</dbReference>
<feature type="region of interest" description="Disordered" evidence="1">
    <location>
        <begin position="973"/>
        <end position="996"/>
    </location>
</feature>
<dbReference type="Pfam" id="PF07699">
    <property type="entry name" value="Ephrin_rec_like"/>
    <property type="match status" value="1"/>
</dbReference>
<feature type="compositionally biased region" description="Low complexity" evidence="1">
    <location>
        <begin position="985"/>
        <end position="996"/>
    </location>
</feature>
<feature type="signal peptide" evidence="3">
    <location>
        <begin position="1"/>
        <end position="25"/>
    </location>
</feature>
<name>A0ABQ8YUI2_9EUKA</name>
<evidence type="ECO:0000259" key="4">
    <source>
        <dbReference type="Pfam" id="PF07699"/>
    </source>
</evidence>
<reference evidence="6" key="1">
    <citation type="submission" date="2022-08" db="EMBL/GenBank/DDBJ databases">
        <title>Novel sulfate-reducing endosymbionts in the free-living metamonad Anaeramoeba.</title>
        <authorList>
            <person name="Jerlstrom-Hultqvist J."/>
            <person name="Cepicka I."/>
            <person name="Gallot-Lavallee L."/>
            <person name="Salas-Leiva D."/>
            <person name="Curtis B.A."/>
            <person name="Zahonova K."/>
            <person name="Pipaliya S."/>
            <person name="Dacks J."/>
            <person name="Roger A.J."/>
        </authorList>
    </citation>
    <scope>NUCLEOTIDE SEQUENCE</scope>
    <source>
        <strain evidence="6">Schooner1</strain>
    </source>
</reference>
<dbReference type="SUPFAM" id="SSF101898">
    <property type="entry name" value="NHL repeat"/>
    <property type="match status" value="1"/>
</dbReference>
<keyword evidence="7" id="KW-1185">Reference proteome</keyword>
<keyword evidence="3" id="KW-0732">Signal</keyword>
<proteinExistence type="predicted"/>
<dbReference type="PANTHER" id="PTHR46967">
    <property type="entry name" value="INSULIN-LIKE GROWTH FACTOR BINDING PROTEIN,N-TERMINAL"/>
    <property type="match status" value="1"/>
</dbReference>
<keyword evidence="2" id="KW-1133">Transmembrane helix</keyword>
<feature type="domain" description="Tyrosine-protein kinase ephrin type A/B receptor-like" evidence="4">
    <location>
        <begin position="824"/>
        <end position="865"/>
    </location>
</feature>
<comment type="caution">
    <text evidence="6">The sequence shown here is derived from an EMBL/GenBank/DDBJ whole genome shotgun (WGS) entry which is preliminary data.</text>
</comment>
<dbReference type="InterPro" id="IPR011641">
    <property type="entry name" value="Tyr-kin_ephrin_A/B_rcpt-like"/>
</dbReference>
<dbReference type="PANTHER" id="PTHR46967:SF2">
    <property type="entry name" value="SUSHI, VON WILLEBRAND FACTOR TYPE A, EGF AND PENTRAXIN DOMAIN-CONTAINING PROTEIN 1-LIKE"/>
    <property type="match status" value="1"/>
</dbReference>
<sequence>MHLLSNYRKVCFILTFLLIFQIRTSETFQANYLSSLTKERNHLPTSQKIQSNKPFQGSFITKGSRGNEVYYGYSPKLGTVHFEKSSKIRFFLHQEENRNKQSQVDLEFWNSRETDPVPFNQQLSTTTYIFLDEKTRSQNYQSLKYNNLWKGIDLIFHSTDSTFKSEFYLDGSNIHKQVSKIKFRYSSNTTHLVPVVNEKGQLILQDEHGSVILVESSPIVYQDNRQIDCQFVLDHENYIQIQIDPNQINENTPLIIDPTYSTYIGYDNGSSSGIDLIVLDDQSVIFIGLAVLTKFPVTSQYGKCELNSIIVVKMSSDGSEILWSTIIGSESNDLPCAIKTDQDNNIVVSGLTDDTITFPVIKGSYFDDCRGIHQLGSVVFRLSPTGDELIHSTIICASTGPRIEMFSHNFDQDNNLYLLMINYGIFETCKLDEKSLLIIKMSSDFKTLINSSCYNPVQHLTSSNKLLLDSQGNLILVGYSENVIESKKHKSNNNDKKSFNKELDLYDNYSNNIDNNEPPKNCSCFVLKVDPNNLTIIWEKFIGGENQDNCVDYDIDSLDNIWIVGFTRSKLFPITSNGWVKTAGFELSGFLLNLASNGSELLYSTYIHSTTSTGAWNTAESIKIAKNDQLIYVCGRNSLEQLWWFLGQIYSSDEYWDYCLVFDKSNLEQPNTTISIKFEQDIKFSIVDGIKKITKTDNYALGNDDDDDDQNKIIEVPTIYIIGSSQDIITTKNVYKEKTKVDNAFITHLEGCGEGYYGNNSFDCIGCPSGTSNSEVDQKQCKPCKEGYCSSKSFFSKIRTCVKCDIGSYNNLTGQGWCKKCLPGTFSNQPGFVNCLPCAKGYYSENSGSSVCSKCKTGQYNEKTGQKNCKICSSGYVSETEGSVSCKKCNFFTKTNKDQSKCEINTTHIYIIVFPIFGLIVIISLVTIWYISRKRKRKKLYIRITSVQDDSPQNYEKGLGIRGSFKSNKQYTDNQYNKSSDFENDFSSNDDSISEN</sequence>
<evidence type="ECO:0000313" key="7">
    <source>
        <dbReference type="Proteomes" id="UP001150062"/>
    </source>
</evidence>
<dbReference type="Pfam" id="PF25778">
    <property type="entry name" value="DUF7948"/>
    <property type="match status" value="1"/>
</dbReference>
<dbReference type="SMART" id="SM01411">
    <property type="entry name" value="Ephrin_rec_like"/>
    <property type="match status" value="3"/>
</dbReference>
<dbReference type="Proteomes" id="UP001150062">
    <property type="component" value="Unassembled WGS sequence"/>
</dbReference>